<evidence type="ECO:0000259" key="9">
    <source>
        <dbReference type="PROSITE" id="PS50928"/>
    </source>
</evidence>
<dbReference type="HOGENOM" id="CLU_016047_18_4_7"/>
<keyword evidence="4" id="KW-0997">Cell inner membrane</keyword>
<gene>
    <name evidence="10" type="ordered locus">Dret_2123</name>
</gene>
<dbReference type="InterPro" id="IPR035906">
    <property type="entry name" value="MetI-like_sf"/>
</dbReference>
<sequence>MTLRQILRLAPLLAPFGILLAGGVGLTVAQSLGVLLPVPVPGGPLEGYRAVLSAPGFWETCLFSLGVALASALLSVATGTWLGYALWRLPPQMRRLGIVYKLQLILPHLSVAFVVLLFWSPTGILASVLYQLGLLEAPDQFPNILYSGYGLGMILAYTCKGVPFVMLLVLALLARFDRRQLATARMLGAGWWQTARYVLYPHLRPATHTSFIILFLYSFGAFDIPFILGESRPGMLSIAVFNRYFKSPLDKRPEAMAMLVIMFLFAATFIVLYGRIVRHIDNAARKL</sequence>
<dbReference type="Proteomes" id="UP000001052">
    <property type="component" value="Chromosome"/>
</dbReference>
<evidence type="ECO:0000256" key="4">
    <source>
        <dbReference type="ARBA" id="ARBA00022519"/>
    </source>
</evidence>
<dbReference type="InterPro" id="IPR000515">
    <property type="entry name" value="MetI-like"/>
</dbReference>
<dbReference type="GO" id="GO:0005886">
    <property type="term" value="C:plasma membrane"/>
    <property type="evidence" value="ECO:0007669"/>
    <property type="project" value="UniProtKB-SubCell"/>
</dbReference>
<accession>C8X4D3</accession>
<dbReference type="CDD" id="cd06261">
    <property type="entry name" value="TM_PBP2"/>
    <property type="match status" value="1"/>
</dbReference>
<dbReference type="PANTHER" id="PTHR43357:SF4">
    <property type="entry name" value="INNER MEMBRANE ABC TRANSPORTER PERMEASE PROTEIN YDCV"/>
    <property type="match status" value="1"/>
</dbReference>
<keyword evidence="3" id="KW-1003">Cell membrane</keyword>
<comment type="subcellular location">
    <subcellularLocation>
        <location evidence="1">Cell inner membrane</location>
        <topology evidence="1">Multi-pass membrane protein</topology>
    </subcellularLocation>
    <subcellularLocation>
        <location evidence="8">Cell membrane</location>
        <topology evidence="8">Multi-pass membrane protein</topology>
    </subcellularLocation>
</comment>
<dbReference type="STRING" id="485915.Dret_2123"/>
<proteinExistence type="inferred from homology"/>
<evidence type="ECO:0000256" key="8">
    <source>
        <dbReference type="RuleBase" id="RU363032"/>
    </source>
</evidence>
<feature type="transmembrane region" description="Helical" evidence="8">
    <location>
        <begin position="105"/>
        <end position="130"/>
    </location>
</feature>
<dbReference type="GO" id="GO:0055085">
    <property type="term" value="P:transmembrane transport"/>
    <property type="evidence" value="ECO:0007669"/>
    <property type="project" value="InterPro"/>
</dbReference>
<dbReference type="AlphaFoldDB" id="C8X4D3"/>
<protein>
    <submittedName>
        <fullName evidence="10">Binding-protein-dependent transport systems inner membrane component</fullName>
    </submittedName>
</protein>
<dbReference type="OrthoDB" id="9809681at2"/>
<reference evidence="10 11" key="2">
    <citation type="journal article" date="2010" name="Stand. Genomic Sci.">
        <title>Complete genome sequence of Desulfohalobium retbaense type strain (HR(100)).</title>
        <authorList>
            <person name="Spring S."/>
            <person name="Nolan M."/>
            <person name="Lapidus A."/>
            <person name="Glavina Del Rio T."/>
            <person name="Copeland A."/>
            <person name="Tice H."/>
            <person name="Cheng J.F."/>
            <person name="Lucas S."/>
            <person name="Land M."/>
            <person name="Chen F."/>
            <person name="Bruce D."/>
            <person name="Goodwin L."/>
            <person name="Pitluck S."/>
            <person name="Ivanova N."/>
            <person name="Mavromatis K."/>
            <person name="Mikhailova N."/>
            <person name="Pati A."/>
            <person name="Chen A."/>
            <person name="Palaniappan K."/>
            <person name="Hauser L."/>
            <person name="Chang Y.J."/>
            <person name="Jeffries C.D."/>
            <person name="Munk C."/>
            <person name="Kiss H."/>
            <person name="Chain P."/>
            <person name="Han C."/>
            <person name="Brettin T."/>
            <person name="Detter J.C."/>
            <person name="Schuler E."/>
            <person name="Goker M."/>
            <person name="Rohde M."/>
            <person name="Bristow J."/>
            <person name="Eisen J.A."/>
            <person name="Markowitz V."/>
            <person name="Hugenholtz P."/>
            <person name="Kyrpides N.C."/>
            <person name="Klenk H.P."/>
        </authorList>
    </citation>
    <scope>NUCLEOTIDE SEQUENCE [LARGE SCALE GENOMIC DNA]</scope>
    <source>
        <strain evidence="10 11">DSM 5692</strain>
    </source>
</reference>
<keyword evidence="11" id="KW-1185">Reference proteome</keyword>
<evidence type="ECO:0000256" key="5">
    <source>
        <dbReference type="ARBA" id="ARBA00022692"/>
    </source>
</evidence>
<dbReference type="Pfam" id="PF00528">
    <property type="entry name" value="BPD_transp_1"/>
    <property type="match status" value="1"/>
</dbReference>
<dbReference type="RefSeq" id="WP_015752548.1">
    <property type="nucleotide sequence ID" value="NC_013223.1"/>
</dbReference>
<keyword evidence="2 8" id="KW-0813">Transport</keyword>
<feature type="transmembrane region" description="Helical" evidence="8">
    <location>
        <begin position="12"/>
        <end position="36"/>
    </location>
</feature>
<feature type="transmembrane region" description="Helical" evidence="8">
    <location>
        <begin position="255"/>
        <end position="277"/>
    </location>
</feature>
<reference evidence="11" key="1">
    <citation type="submission" date="2009-09" db="EMBL/GenBank/DDBJ databases">
        <title>The complete chromosome of Desulfohalobium retbaense DSM 5692.</title>
        <authorList>
            <consortium name="US DOE Joint Genome Institute (JGI-PGF)"/>
            <person name="Lucas S."/>
            <person name="Copeland A."/>
            <person name="Lapidus A."/>
            <person name="Glavina del Rio T."/>
            <person name="Dalin E."/>
            <person name="Tice H."/>
            <person name="Bruce D."/>
            <person name="Goodwin L."/>
            <person name="Pitluck S."/>
            <person name="Kyrpides N."/>
            <person name="Mavromatis K."/>
            <person name="Ivanova N."/>
            <person name="Mikhailova N."/>
            <person name="Munk A.C."/>
            <person name="Brettin T."/>
            <person name="Detter J.C."/>
            <person name="Han C."/>
            <person name="Tapia R."/>
            <person name="Larimer F."/>
            <person name="Land M."/>
            <person name="Hauser L."/>
            <person name="Markowitz V."/>
            <person name="Cheng J.-F."/>
            <person name="Hugenholtz P."/>
            <person name="Woyke T."/>
            <person name="Wu D."/>
            <person name="Spring S."/>
            <person name="Klenk H.-P."/>
            <person name="Eisen J.A."/>
        </authorList>
    </citation>
    <scope>NUCLEOTIDE SEQUENCE [LARGE SCALE GENOMIC DNA]</scope>
    <source>
        <strain evidence="11">DSM 5692</strain>
    </source>
</reference>
<evidence type="ECO:0000256" key="3">
    <source>
        <dbReference type="ARBA" id="ARBA00022475"/>
    </source>
</evidence>
<evidence type="ECO:0000313" key="11">
    <source>
        <dbReference type="Proteomes" id="UP000001052"/>
    </source>
</evidence>
<evidence type="ECO:0000256" key="7">
    <source>
        <dbReference type="ARBA" id="ARBA00023136"/>
    </source>
</evidence>
<evidence type="ECO:0000256" key="2">
    <source>
        <dbReference type="ARBA" id="ARBA00022448"/>
    </source>
</evidence>
<evidence type="ECO:0000256" key="6">
    <source>
        <dbReference type="ARBA" id="ARBA00022989"/>
    </source>
</evidence>
<dbReference type="KEGG" id="drt:Dret_2123"/>
<organism evidence="10 11">
    <name type="scientific">Desulfohalobium retbaense (strain ATCC 49708 / DSM 5692 / JCM 16813 / HR100)</name>
    <dbReference type="NCBI Taxonomy" id="485915"/>
    <lineage>
        <taxon>Bacteria</taxon>
        <taxon>Pseudomonadati</taxon>
        <taxon>Thermodesulfobacteriota</taxon>
        <taxon>Desulfovibrionia</taxon>
        <taxon>Desulfovibrionales</taxon>
        <taxon>Desulfohalobiaceae</taxon>
        <taxon>Desulfohalobium</taxon>
    </lineage>
</organism>
<feature type="domain" description="ABC transmembrane type-1" evidence="9">
    <location>
        <begin position="61"/>
        <end position="273"/>
    </location>
</feature>
<feature type="transmembrane region" description="Helical" evidence="8">
    <location>
        <begin position="150"/>
        <end position="176"/>
    </location>
</feature>
<comment type="similarity">
    <text evidence="8">Belongs to the binding-protein-dependent transport system permease family.</text>
</comment>
<dbReference type="PROSITE" id="PS50928">
    <property type="entry name" value="ABC_TM1"/>
    <property type="match status" value="1"/>
</dbReference>
<evidence type="ECO:0000256" key="1">
    <source>
        <dbReference type="ARBA" id="ARBA00004429"/>
    </source>
</evidence>
<dbReference type="PANTHER" id="PTHR43357">
    <property type="entry name" value="INNER MEMBRANE ABC TRANSPORTER PERMEASE PROTEIN YDCV"/>
    <property type="match status" value="1"/>
</dbReference>
<dbReference type="Gene3D" id="1.10.3720.10">
    <property type="entry name" value="MetI-like"/>
    <property type="match status" value="1"/>
</dbReference>
<keyword evidence="7 8" id="KW-0472">Membrane</keyword>
<keyword evidence="6 8" id="KW-1133">Transmembrane helix</keyword>
<evidence type="ECO:0000313" key="10">
    <source>
        <dbReference type="EMBL" id="ACV69407.1"/>
    </source>
</evidence>
<dbReference type="EMBL" id="CP001734">
    <property type="protein sequence ID" value="ACV69407.1"/>
    <property type="molecule type" value="Genomic_DNA"/>
</dbReference>
<dbReference type="SUPFAM" id="SSF161098">
    <property type="entry name" value="MetI-like"/>
    <property type="match status" value="1"/>
</dbReference>
<name>C8X4D3_DESRD</name>
<feature type="transmembrane region" description="Helical" evidence="8">
    <location>
        <begin position="211"/>
        <end position="228"/>
    </location>
</feature>
<dbReference type="eggNOG" id="COG1177">
    <property type="taxonomic scope" value="Bacteria"/>
</dbReference>
<keyword evidence="5 8" id="KW-0812">Transmembrane</keyword>
<feature type="transmembrane region" description="Helical" evidence="8">
    <location>
        <begin position="56"/>
        <end position="84"/>
    </location>
</feature>